<evidence type="ECO:0000313" key="5">
    <source>
        <dbReference type="Proteomes" id="UP001479436"/>
    </source>
</evidence>
<gene>
    <name evidence="4" type="ORF">K7432_006439</name>
</gene>
<name>A0ABR2W1P1_9FUNG</name>
<dbReference type="Gene3D" id="3.40.33.10">
    <property type="entry name" value="CAP"/>
    <property type="match status" value="1"/>
</dbReference>
<feature type="domain" description="SCP" evidence="3">
    <location>
        <begin position="28"/>
        <end position="135"/>
    </location>
</feature>
<feature type="compositionally biased region" description="Basic and acidic residues" evidence="1">
    <location>
        <begin position="67"/>
        <end position="78"/>
    </location>
</feature>
<keyword evidence="5" id="KW-1185">Reference proteome</keyword>
<accession>A0ABR2W1P1</accession>
<evidence type="ECO:0000256" key="1">
    <source>
        <dbReference type="SAM" id="MobiDB-lite"/>
    </source>
</evidence>
<dbReference type="EMBL" id="JASJQH010007160">
    <property type="protein sequence ID" value="KAK9717120.1"/>
    <property type="molecule type" value="Genomic_DNA"/>
</dbReference>
<feature type="signal peptide" evidence="2">
    <location>
        <begin position="1"/>
        <end position="19"/>
    </location>
</feature>
<dbReference type="SUPFAM" id="SSF55797">
    <property type="entry name" value="PR-1-like"/>
    <property type="match status" value="1"/>
</dbReference>
<evidence type="ECO:0000256" key="2">
    <source>
        <dbReference type="SAM" id="SignalP"/>
    </source>
</evidence>
<dbReference type="CDD" id="cd05379">
    <property type="entry name" value="CAP_bacterial"/>
    <property type="match status" value="1"/>
</dbReference>
<dbReference type="InterPro" id="IPR035940">
    <property type="entry name" value="CAP_sf"/>
</dbReference>
<proteinExistence type="predicted"/>
<keyword evidence="2" id="KW-0732">Signal</keyword>
<comment type="caution">
    <text evidence="4">The sequence shown here is derived from an EMBL/GenBank/DDBJ whole genome shotgun (WGS) entry which is preliminary data.</text>
</comment>
<organism evidence="4 5">
    <name type="scientific">Basidiobolus ranarum</name>
    <dbReference type="NCBI Taxonomy" id="34480"/>
    <lineage>
        <taxon>Eukaryota</taxon>
        <taxon>Fungi</taxon>
        <taxon>Fungi incertae sedis</taxon>
        <taxon>Zoopagomycota</taxon>
        <taxon>Entomophthoromycotina</taxon>
        <taxon>Basidiobolomycetes</taxon>
        <taxon>Basidiobolales</taxon>
        <taxon>Basidiobolaceae</taxon>
        <taxon>Basidiobolus</taxon>
    </lineage>
</organism>
<dbReference type="PANTHER" id="PTHR31157">
    <property type="entry name" value="SCP DOMAIN-CONTAINING PROTEIN"/>
    <property type="match status" value="1"/>
</dbReference>
<feature type="region of interest" description="Disordered" evidence="1">
    <location>
        <begin position="49"/>
        <end position="78"/>
    </location>
</feature>
<evidence type="ECO:0000259" key="3">
    <source>
        <dbReference type="Pfam" id="PF00188"/>
    </source>
</evidence>
<protein>
    <recommendedName>
        <fullName evidence="3">SCP domain-containing protein</fullName>
    </recommendedName>
</protein>
<evidence type="ECO:0000313" key="4">
    <source>
        <dbReference type="EMBL" id="KAK9717120.1"/>
    </source>
</evidence>
<dbReference type="PANTHER" id="PTHR31157:SF1">
    <property type="entry name" value="SCP DOMAIN-CONTAINING PROTEIN"/>
    <property type="match status" value="1"/>
</dbReference>
<reference evidence="4 5" key="1">
    <citation type="submission" date="2023-04" db="EMBL/GenBank/DDBJ databases">
        <title>Genome of Basidiobolus ranarum AG-B5.</title>
        <authorList>
            <person name="Stajich J.E."/>
            <person name="Carter-House D."/>
            <person name="Gryganskyi A."/>
        </authorList>
    </citation>
    <scope>NUCLEOTIDE SEQUENCE [LARGE SCALE GENOMIC DNA]</scope>
    <source>
        <strain evidence="4 5">AG-B5</strain>
    </source>
</reference>
<sequence>MQISLLFVVLLTFLAAVEAFSAPRLICLVNRERTSRGLKPLILNNDLSEDAQHHSESQANRRQVTHSRTDRPDMGEVARSRGYNYRTKAENVAVGDQTEESVVRKWMNSEVHRRNILTPGFTHAGAGFDPRGNYWTLEFLGMDQNRIDYSRVPTCP</sequence>
<feature type="chain" id="PRO_5045162673" description="SCP domain-containing protein" evidence="2">
    <location>
        <begin position="20"/>
        <end position="156"/>
    </location>
</feature>
<dbReference type="Pfam" id="PF00188">
    <property type="entry name" value="CAP"/>
    <property type="match status" value="1"/>
</dbReference>
<dbReference type="InterPro" id="IPR014044">
    <property type="entry name" value="CAP_dom"/>
</dbReference>
<dbReference type="Proteomes" id="UP001479436">
    <property type="component" value="Unassembled WGS sequence"/>
</dbReference>